<dbReference type="EMBL" id="CAXLJM020000006">
    <property type="protein sequence ID" value="CAL8071573.1"/>
    <property type="molecule type" value="Genomic_DNA"/>
</dbReference>
<reference evidence="1 2" key="1">
    <citation type="submission" date="2024-08" db="EMBL/GenBank/DDBJ databases">
        <authorList>
            <person name="Cucini C."/>
            <person name="Frati F."/>
        </authorList>
    </citation>
    <scope>NUCLEOTIDE SEQUENCE [LARGE SCALE GENOMIC DNA]</scope>
</reference>
<comment type="caution">
    <text evidence="1">The sequence shown here is derived from an EMBL/GenBank/DDBJ whole genome shotgun (WGS) entry which is preliminary data.</text>
</comment>
<proteinExistence type="predicted"/>
<evidence type="ECO:0000313" key="1">
    <source>
        <dbReference type="EMBL" id="CAL8071573.1"/>
    </source>
</evidence>
<organism evidence="1 2">
    <name type="scientific">Orchesella dallaii</name>
    <dbReference type="NCBI Taxonomy" id="48710"/>
    <lineage>
        <taxon>Eukaryota</taxon>
        <taxon>Metazoa</taxon>
        <taxon>Ecdysozoa</taxon>
        <taxon>Arthropoda</taxon>
        <taxon>Hexapoda</taxon>
        <taxon>Collembola</taxon>
        <taxon>Entomobryomorpha</taxon>
        <taxon>Entomobryoidea</taxon>
        <taxon>Orchesellidae</taxon>
        <taxon>Orchesellinae</taxon>
        <taxon>Orchesella</taxon>
    </lineage>
</organism>
<protein>
    <submittedName>
        <fullName evidence="1">Uncharacterized protein</fullName>
    </submittedName>
</protein>
<accession>A0ABP1PQW3</accession>
<sequence length="68" mass="7441">MLTPQRSVAGLSCIHEVVRNSWKKYNGWADGCNQSNLHPEDLDADGTQTMGTIVGSYKIAYGHQSSCL</sequence>
<keyword evidence="2" id="KW-1185">Reference proteome</keyword>
<gene>
    <name evidence="1" type="ORF">ODALV1_LOCUS1780</name>
</gene>
<name>A0ABP1PQW3_9HEXA</name>
<dbReference type="Proteomes" id="UP001642540">
    <property type="component" value="Unassembled WGS sequence"/>
</dbReference>
<evidence type="ECO:0000313" key="2">
    <source>
        <dbReference type="Proteomes" id="UP001642540"/>
    </source>
</evidence>